<feature type="domain" description="Cation efflux protein cytoplasmic" evidence="14">
    <location>
        <begin position="177"/>
        <end position="252"/>
    </location>
</feature>
<comment type="subcellular location">
    <subcellularLocation>
        <location evidence="1">Membrane</location>
        <topology evidence="1">Multi-pass membrane protein</topology>
    </subcellularLocation>
</comment>
<gene>
    <name evidence="15" type="primary">Slc30a4</name>
    <name evidence="15" type="ORF">PASAMO_R01631</name>
</gene>
<comment type="similarity">
    <text evidence="2">Belongs to the cation diffusion facilitator (CDF) transporter (TC 2.A.4) family. SLC30A subfamily.</text>
</comment>
<feature type="non-terminal residue" evidence="15">
    <location>
        <position position="1"/>
    </location>
</feature>
<dbReference type="InterPro" id="IPR027470">
    <property type="entry name" value="Cation_efflux_CTD"/>
</dbReference>
<keyword evidence="6" id="KW-0864">Zinc transport</keyword>
<evidence type="ECO:0000256" key="11">
    <source>
        <dbReference type="SAM" id="MobiDB-lite"/>
    </source>
</evidence>
<dbReference type="PANTHER" id="PTHR11562:SF27">
    <property type="entry name" value="PROTON-COUPLED ZINC ANTIPORTER SLC30A4-RELATED"/>
    <property type="match status" value="1"/>
</dbReference>
<dbReference type="GO" id="GO:0010043">
    <property type="term" value="P:response to zinc ion"/>
    <property type="evidence" value="ECO:0007669"/>
    <property type="project" value="TreeGrafter"/>
</dbReference>
<dbReference type="Pfam" id="PF01545">
    <property type="entry name" value="Cation_efflux"/>
    <property type="match status" value="1"/>
</dbReference>
<dbReference type="Proteomes" id="UP000625584">
    <property type="component" value="Unassembled WGS sequence"/>
</dbReference>
<evidence type="ECO:0000259" key="14">
    <source>
        <dbReference type="Pfam" id="PF16916"/>
    </source>
</evidence>
<feature type="transmembrane region" description="Helical" evidence="12">
    <location>
        <begin position="42"/>
        <end position="63"/>
    </location>
</feature>
<feature type="domain" description="Cation efflux protein transmembrane" evidence="13">
    <location>
        <begin position="6"/>
        <end position="173"/>
    </location>
</feature>
<dbReference type="InterPro" id="IPR050681">
    <property type="entry name" value="CDF/SLC30A"/>
</dbReference>
<evidence type="ECO:0000259" key="13">
    <source>
        <dbReference type="Pfam" id="PF01545"/>
    </source>
</evidence>
<evidence type="ECO:0000256" key="1">
    <source>
        <dbReference type="ARBA" id="ARBA00004141"/>
    </source>
</evidence>
<evidence type="ECO:0000256" key="2">
    <source>
        <dbReference type="ARBA" id="ARBA00008873"/>
    </source>
</evidence>
<keyword evidence="9 12" id="KW-0472">Membrane</keyword>
<evidence type="ECO:0000256" key="12">
    <source>
        <dbReference type="SAM" id="Phobius"/>
    </source>
</evidence>
<keyword evidence="16" id="KW-1185">Reference proteome</keyword>
<feature type="compositionally biased region" description="Low complexity" evidence="11">
    <location>
        <begin position="80"/>
        <end position="96"/>
    </location>
</feature>
<dbReference type="GO" id="GO:0015297">
    <property type="term" value="F:antiporter activity"/>
    <property type="evidence" value="ECO:0007669"/>
    <property type="project" value="UniProtKB-KW"/>
</dbReference>
<evidence type="ECO:0000256" key="6">
    <source>
        <dbReference type="ARBA" id="ARBA00022906"/>
    </source>
</evidence>
<comment type="caution">
    <text evidence="15">The sequence shown here is derived from an EMBL/GenBank/DDBJ whole genome shotgun (WGS) entry which is preliminary data.</text>
</comment>
<dbReference type="GO" id="GO:0005886">
    <property type="term" value="C:plasma membrane"/>
    <property type="evidence" value="ECO:0007669"/>
    <property type="project" value="TreeGrafter"/>
</dbReference>
<evidence type="ECO:0000256" key="10">
    <source>
        <dbReference type="ARBA" id="ARBA00048349"/>
    </source>
</evidence>
<dbReference type="EMBL" id="WBNP01002249">
    <property type="protein sequence ID" value="NXP87716.1"/>
    <property type="molecule type" value="Genomic_DNA"/>
</dbReference>
<comment type="catalytic activity">
    <reaction evidence="10">
        <text>Zn(2+)(in) + 2 H(+)(out) = Zn(2+)(out) + 2 H(+)(in)</text>
        <dbReference type="Rhea" id="RHEA:72627"/>
        <dbReference type="ChEBI" id="CHEBI:15378"/>
        <dbReference type="ChEBI" id="CHEBI:29105"/>
    </reaction>
</comment>
<evidence type="ECO:0000256" key="5">
    <source>
        <dbReference type="ARBA" id="ARBA00022692"/>
    </source>
</evidence>
<keyword evidence="7 12" id="KW-1133">Transmembrane helix</keyword>
<keyword evidence="4" id="KW-0050">Antiport</keyword>
<evidence type="ECO:0000256" key="8">
    <source>
        <dbReference type="ARBA" id="ARBA00023065"/>
    </source>
</evidence>
<evidence type="ECO:0000256" key="9">
    <source>
        <dbReference type="ARBA" id="ARBA00023136"/>
    </source>
</evidence>
<feature type="region of interest" description="Disordered" evidence="11">
    <location>
        <begin position="71"/>
        <end position="106"/>
    </location>
</feature>
<dbReference type="SUPFAM" id="SSF161111">
    <property type="entry name" value="Cation efflux protein transmembrane domain-like"/>
    <property type="match status" value="1"/>
</dbReference>
<sequence>FSFLFAEVLSAIISVLLVYILMAFLLYEAVQRTIHMDYEINGDIMLITAAVGVAVNLIMGFLLNQSGHLHSHSHSHAHSHVPQPSSPSAAQGSSHGHSSHGHSSHGHSSLAVRAAFVHALGDLVQSIGVLVAAYIIRFKPEYKIADPICTYVFSILVVFTTVRILCDTGVIILEGVPRHLNVDRIKEDLMKIEDVYSIEDLNVWSLTAGKTTAIVHLQLVPGSSSKWEDVQSKARQLLLNTFGMYKCSVQLQSYKQEMSKTCANCQSSSA</sequence>
<feature type="non-terminal residue" evidence="15">
    <location>
        <position position="270"/>
    </location>
</feature>
<dbReference type="NCBIfam" id="TIGR01297">
    <property type="entry name" value="CDF"/>
    <property type="match status" value="1"/>
</dbReference>
<dbReference type="InterPro" id="IPR058533">
    <property type="entry name" value="Cation_efflux_TM"/>
</dbReference>
<dbReference type="Gene3D" id="1.20.1510.10">
    <property type="entry name" value="Cation efflux protein transmembrane domain"/>
    <property type="match status" value="1"/>
</dbReference>
<dbReference type="InterPro" id="IPR002524">
    <property type="entry name" value="Cation_efflux"/>
</dbReference>
<evidence type="ECO:0000256" key="4">
    <source>
        <dbReference type="ARBA" id="ARBA00022449"/>
    </source>
</evidence>
<dbReference type="GO" id="GO:0005385">
    <property type="term" value="F:zinc ion transmembrane transporter activity"/>
    <property type="evidence" value="ECO:0007669"/>
    <property type="project" value="TreeGrafter"/>
</dbReference>
<evidence type="ECO:0000313" key="16">
    <source>
        <dbReference type="Proteomes" id="UP000625584"/>
    </source>
</evidence>
<keyword evidence="6" id="KW-0862">Zinc</keyword>
<proteinExistence type="inferred from homology"/>
<dbReference type="InterPro" id="IPR027469">
    <property type="entry name" value="Cation_efflux_TMD_sf"/>
</dbReference>
<feature type="transmembrane region" description="Helical" evidence="12">
    <location>
        <begin position="115"/>
        <end position="136"/>
    </location>
</feature>
<dbReference type="PANTHER" id="PTHR11562">
    <property type="entry name" value="CATION EFFLUX PROTEIN/ ZINC TRANSPORTER"/>
    <property type="match status" value="1"/>
</dbReference>
<evidence type="ECO:0000256" key="7">
    <source>
        <dbReference type="ARBA" id="ARBA00022989"/>
    </source>
</evidence>
<keyword evidence="5 12" id="KW-0812">Transmembrane</keyword>
<reference evidence="15" key="1">
    <citation type="submission" date="2019-09" db="EMBL/GenBank/DDBJ databases">
        <title>Bird 10,000 Genomes (B10K) Project - Family phase.</title>
        <authorList>
            <person name="Zhang G."/>
        </authorList>
    </citation>
    <scope>NUCLEOTIDE SEQUENCE</scope>
    <source>
        <strain evidence="15">OUT-0017</strain>
        <tissue evidence="15">Muscle</tissue>
    </source>
</reference>
<organism evidence="15 16">
    <name type="scientific">Passerina amoena</name>
    <name type="common">Lazuli bunting</name>
    <dbReference type="NCBI Taxonomy" id="142471"/>
    <lineage>
        <taxon>Eukaryota</taxon>
        <taxon>Metazoa</taxon>
        <taxon>Chordata</taxon>
        <taxon>Craniata</taxon>
        <taxon>Vertebrata</taxon>
        <taxon>Euteleostomi</taxon>
        <taxon>Archelosauria</taxon>
        <taxon>Archosauria</taxon>
        <taxon>Dinosauria</taxon>
        <taxon>Saurischia</taxon>
        <taxon>Theropoda</taxon>
        <taxon>Coelurosauria</taxon>
        <taxon>Aves</taxon>
        <taxon>Neognathae</taxon>
        <taxon>Neoaves</taxon>
        <taxon>Telluraves</taxon>
        <taxon>Australaves</taxon>
        <taxon>Passeriformes</taxon>
        <taxon>Cardinalidae</taxon>
        <taxon>Passerina</taxon>
    </lineage>
</organism>
<dbReference type="Pfam" id="PF16916">
    <property type="entry name" value="ZT_dimer"/>
    <property type="match status" value="1"/>
</dbReference>
<feature type="transmembrane region" description="Helical" evidence="12">
    <location>
        <begin position="148"/>
        <end position="165"/>
    </location>
</feature>
<accession>A0A852D7L7</accession>
<dbReference type="AlphaFoldDB" id="A0A852D7L7"/>
<keyword evidence="3" id="KW-0813">Transport</keyword>
<evidence type="ECO:0000256" key="3">
    <source>
        <dbReference type="ARBA" id="ARBA00022448"/>
    </source>
</evidence>
<protein>
    <submittedName>
        <fullName evidence="15">ZNT4 protein</fullName>
    </submittedName>
</protein>
<evidence type="ECO:0000313" key="15">
    <source>
        <dbReference type="EMBL" id="NXP87716.1"/>
    </source>
</evidence>
<keyword evidence="8" id="KW-0406">Ion transport</keyword>
<name>A0A852D7L7_PASAF</name>
<feature type="transmembrane region" description="Helical" evidence="12">
    <location>
        <begin position="12"/>
        <end position="30"/>
    </location>
</feature>